<proteinExistence type="predicted"/>
<feature type="domain" description="HTH cro/C1-type" evidence="1">
    <location>
        <begin position="22"/>
        <end position="76"/>
    </location>
</feature>
<dbReference type="Gene3D" id="1.10.260.40">
    <property type="entry name" value="lambda repressor-like DNA-binding domains"/>
    <property type="match status" value="1"/>
</dbReference>
<dbReference type="GO" id="GO:0003677">
    <property type="term" value="F:DNA binding"/>
    <property type="evidence" value="ECO:0007669"/>
    <property type="project" value="InterPro"/>
</dbReference>
<dbReference type="Proteomes" id="UP000070516">
    <property type="component" value="Chromosome"/>
</dbReference>
<dbReference type="RefSeq" id="WP_033898040.1">
    <property type="nucleotide sequence ID" value="NZ_CP014546.1"/>
</dbReference>
<dbReference type="InterPro" id="IPR001387">
    <property type="entry name" value="Cro/C1-type_HTH"/>
</dbReference>
<organism evidence="2 3">
    <name type="scientific">Pseudomonas azotoformans</name>
    <dbReference type="NCBI Taxonomy" id="47878"/>
    <lineage>
        <taxon>Bacteria</taxon>
        <taxon>Pseudomonadati</taxon>
        <taxon>Pseudomonadota</taxon>
        <taxon>Gammaproteobacteria</taxon>
        <taxon>Pseudomonadales</taxon>
        <taxon>Pseudomonadaceae</taxon>
        <taxon>Pseudomonas</taxon>
    </lineage>
</organism>
<evidence type="ECO:0000313" key="2">
    <source>
        <dbReference type="EMBL" id="AMN77631.1"/>
    </source>
</evidence>
<dbReference type="CDD" id="cd00093">
    <property type="entry name" value="HTH_XRE"/>
    <property type="match status" value="1"/>
</dbReference>
<sequence length="98" mass="10499">MALTHILYAPGEIALQIAGNAKALRLSKNLSRRALAAQSGVAESTLKRFETTGKVSLDALLLIAMSLGVGEQMANLFSAPPPLSLQELKSQTRLRGRR</sequence>
<name>A0A127HTD7_PSEAZ</name>
<protein>
    <submittedName>
        <fullName evidence="2">XRE family transcriptional regulator</fullName>
    </submittedName>
</protein>
<accession>A0A127HTD7</accession>
<dbReference type="EMBL" id="CP014546">
    <property type="protein sequence ID" value="AMN77631.1"/>
    <property type="molecule type" value="Genomic_DNA"/>
</dbReference>
<dbReference type="InterPro" id="IPR010982">
    <property type="entry name" value="Lambda_DNA-bd_dom_sf"/>
</dbReference>
<dbReference type="KEGG" id="pazo:AYR47_04500"/>
<evidence type="ECO:0000313" key="3">
    <source>
        <dbReference type="Proteomes" id="UP000070516"/>
    </source>
</evidence>
<dbReference type="SUPFAM" id="SSF47413">
    <property type="entry name" value="lambda repressor-like DNA-binding domains"/>
    <property type="match status" value="1"/>
</dbReference>
<dbReference type="Pfam" id="PF01381">
    <property type="entry name" value="HTH_3"/>
    <property type="match status" value="1"/>
</dbReference>
<dbReference type="PROSITE" id="PS50943">
    <property type="entry name" value="HTH_CROC1"/>
    <property type="match status" value="1"/>
</dbReference>
<gene>
    <name evidence="2" type="ORF">AYR47_04500</name>
</gene>
<dbReference type="SMART" id="SM00530">
    <property type="entry name" value="HTH_XRE"/>
    <property type="match status" value="1"/>
</dbReference>
<dbReference type="AlphaFoldDB" id="A0A127HTD7"/>
<reference evidence="2 3" key="1">
    <citation type="submission" date="2016-02" db="EMBL/GenBank/DDBJ databases">
        <title>Complete genome sequence of Pseudomonas azotoformans S4.</title>
        <authorList>
            <person name="Fang Y."/>
            <person name="Wu L."/>
            <person name="Feng G."/>
        </authorList>
    </citation>
    <scope>NUCLEOTIDE SEQUENCE [LARGE SCALE GENOMIC DNA]</scope>
    <source>
        <strain evidence="2 3">S4</strain>
    </source>
</reference>
<evidence type="ECO:0000259" key="1">
    <source>
        <dbReference type="PROSITE" id="PS50943"/>
    </source>
</evidence>